<keyword evidence="4" id="KW-0812">Transmembrane</keyword>
<dbReference type="PANTHER" id="PTHR20963:SF8">
    <property type="entry name" value="MULTIPLE INOSITOL POLYPHOSPHATE PHOSPHATASE 1"/>
    <property type="match status" value="1"/>
</dbReference>
<feature type="transmembrane region" description="Helical" evidence="4">
    <location>
        <begin position="123"/>
        <end position="146"/>
    </location>
</feature>
<proteinExistence type="predicted"/>
<keyword evidence="4" id="KW-1133">Transmembrane helix</keyword>
<dbReference type="SUPFAM" id="SSF53254">
    <property type="entry name" value="Phosphoglycerate mutase-like"/>
    <property type="match status" value="1"/>
</dbReference>
<dbReference type="PANTHER" id="PTHR20963">
    <property type="entry name" value="MULTIPLE INOSITOL POLYPHOSPHATE PHOSPHATASE-RELATED"/>
    <property type="match status" value="1"/>
</dbReference>
<dbReference type="Proteomes" id="UP000784294">
    <property type="component" value="Unassembled WGS sequence"/>
</dbReference>
<sequence length="161" mass="18514">MSEDSNVSDISIRDEELRFFEYCERYIKTVEENASSLVEYKSFLNSPEVIEIRDKVRSEIGDHELSVEDIVTIYQSCGYEIAAQAALADSTSSLNSPWCQLLPHSSLYTLEYLSDIKVSTSTVWCSGILFFIAYFYFIYLIVSISWTSTIPSYRFCSMLTF</sequence>
<evidence type="ECO:0000313" key="5">
    <source>
        <dbReference type="EMBL" id="VEL26261.1"/>
    </source>
</evidence>
<evidence type="ECO:0000313" key="6">
    <source>
        <dbReference type="Proteomes" id="UP000784294"/>
    </source>
</evidence>
<keyword evidence="2" id="KW-0732">Signal</keyword>
<protein>
    <submittedName>
        <fullName evidence="5">Uncharacterized protein</fullName>
    </submittedName>
</protein>
<evidence type="ECO:0000256" key="4">
    <source>
        <dbReference type="SAM" id="Phobius"/>
    </source>
</evidence>
<reference evidence="5" key="1">
    <citation type="submission" date="2018-11" db="EMBL/GenBank/DDBJ databases">
        <authorList>
            <consortium name="Pathogen Informatics"/>
        </authorList>
    </citation>
    <scope>NUCLEOTIDE SEQUENCE</scope>
</reference>
<evidence type="ECO:0000256" key="1">
    <source>
        <dbReference type="ARBA" id="ARBA00004370"/>
    </source>
</evidence>
<accession>A0A3S5A2U3</accession>
<keyword evidence="6" id="KW-1185">Reference proteome</keyword>
<dbReference type="OrthoDB" id="6509975at2759"/>
<dbReference type="GO" id="GO:0052745">
    <property type="term" value="F:inositol phosphate phosphatase activity"/>
    <property type="evidence" value="ECO:0007669"/>
    <property type="project" value="TreeGrafter"/>
</dbReference>
<dbReference type="EMBL" id="CAAALY010079104">
    <property type="protein sequence ID" value="VEL26261.1"/>
    <property type="molecule type" value="Genomic_DNA"/>
</dbReference>
<dbReference type="InterPro" id="IPR029033">
    <property type="entry name" value="His_PPase_superfam"/>
</dbReference>
<organism evidence="5 6">
    <name type="scientific">Protopolystoma xenopodis</name>
    <dbReference type="NCBI Taxonomy" id="117903"/>
    <lineage>
        <taxon>Eukaryota</taxon>
        <taxon>Metazoa</taxon>
        <taxon>Spiralia</taxon>
        <taxon>Lophotrochozoa</taxon>
        <taxon>Platyhelminthes</taxon>
        <taxon>Monogenea</taxon>
        <taxon>Polyopisthocotylea</taxon>
        <taxon>Polystomatidea</taxon>
        <taxon>Polystomatidae</taxon>
        <taxon>Protopolystoma</taxon>
    </lineage>
</organism>
<dbReference type="Gene3D" id="3.40.50.1240">
    <property type="entry name" value="Phosphoglycerate mutase-like"/>
    <property type="match status" value="1"/>
</dbReference>
<evidence type="ECO:0000256" key="2">
    <source>
        <dbReference type="ARBA" id="ARBA00022729"/>
    </source>
</evidence>
<gene>
    <name evidence="5" type="ORF">PXEA_LOCUS19701</name>
</gene>
<dbReference type="GO" id="GO:0016020">
    <property type="term" value="C:membrane"/>
    <property type="evidence" value="ECO:0007669"/>
    <property type="project" value="UniProtKB-SubCell"/>
</dbReference>
<dbReference type="AlphaFoldDB" id="A0A3S5A2U3"/>
<keyword evidence="3 4" id="KW-0472">Membrane</keyword>
<comment type="subcellular location">
    <subcellularLocation>
        <location evidence="1">Membrane</location>
    </subcellularLocation>
</comment>
<evidence type="ECO:0000256" key="3">
    <source>
        <dbReference type="ARBA" id="ARBA00023136"/>
    </source>
</evidence>
<comment type="caution">
    <text evidence="5">The sequence shown here is derived from an EMBL/GenBank/DDBJ whole genome shotgun (WGS) entry which is preliminary data.</text>
</comment>
<name>A0A3S5A2U3_9PLAT</name>
<dbReference type="GO" id="GO:0003993">
    <property type="term" value="F:acid phosphatase activity"/>
    <property type="evidence" value="ECO:0007669"/>
    <property type="project" value="TreeGrafter"/>
</dbReference>